<reference evidence="1 2" key="1">
    <citation type="journal article" date="2019" name="ACS Chem. Biol.">
        <title>Identification and Mobilization of a Cryptic Antibiotic Biosynthesis Gene Locus from a Human-Pathogenic Nocardia Isolate.</title>
        <authorList>
            <person name="Herisse M."/>
            <person name="Ishida K."/>
            <person name="Porter J.L."/>
            <person name="Howden B."/>
            <person name="Hertweck C."/>
            <person name="Stinear T.P."/>
            <person name="Pidot S.J."/>
        </authorList>
    </citation>
    <scope>NUCLEOTIDE SEQUENCE [LARGE SCALE GENOMIC DNA]</scope>
    <source>
        <strain evidence="1 2">AUSMDU00012717</strain>
    </source>
</reference>
<dbReference type="RefSeq" id="WP_167476563.1">
    <property type="nucleotide sequence ID" value="NZ_CP046172.1"/>
</dbReference>
<protein>
    <recommendedName>
        <fullName evidence="3">Carboxymuconolactone decarboxylase family protein</fullName>
    </recommendedName>
</protein>
<sequence>MCEQSCGLGWPQPRQRRITPRAAWLRYVLPGTTQIWWIGTVHPRLLAALFALEGPAEYGQWALAELRHGDIELVVLRASWHAGHYYHWSAHALWGRIRKGRAFLDAVAAGPSDAHWNPRERLLLRAVDDLHDHHVIAPPTRRWLRRVGVTDRQLIEICFITGHYRLLGLLEESAGMPHEPLIGLPDRNILPAPRRSRAGKAVPISGLNAANPWLPGADAALGGHPALRVGLRWFGRAMSGIATIPAAEVGAAMTRQEPQANSILDRAVRELDREFIIADDTWLELRRTYSERQLLELCVLVGHFRTLEMIVNTVGA</sequence>
<dbReference type="Gene3D" id="1.20.1290.10">
    <property type="entry name" value="AhpD-like"/>
    <property type="match status" value="1"/>
</dbReference>
<keyword evidence="2" id="KW-1185">Reference proteome</keyword>
<dbReference type="PANTHER" id="PTHR34846">
    <property type="entry name" value="4-CARBOXYMUCONOLACTONE DECARBOXYLASE FAMILY PROTEIN (AFU_ORTHOLOGUE AFUA_6G11590)"/>
    <property type="match status" value="1"/>
</dbReference>
<dbReference type="InterPro" id="IPR029032">
    <property type="entry name" value="AhpD-like"/>
</dbReference>
<dbReference type="AlphaFoldDB" id="A0A6G9YLN3"/>
<dbReference type="SUPFAM" id="SSF69118">
    <property type="entry name" value="AhpD-like"/>
    <property type="match status" value="2"/>
</dbReference>
<evidence type="ECO:0000313" key="1">
    <source>
        <dbReference type="EMBL" id="QIS14112.1"/>
    </source>
</evidence>
<dbReference type="EMBL" id="CP046172">
    <property type="protein sequence ID" value="QIS14112.1"/>
    <property type="molecule type" value="Genomic_DNA"/>
</dbReference>
<proteinExistence type="predicted"/>
<dbReference type="PANTHER" id="PTHR34846:SF5">
    <property type="entry name" value="CARBOXYMUCONOLACTONE DECARBOXYLASE-LIKE DOMAIN-CONTAINING PROTEIN"/>
    <property type="match status" value="1"/>
</dbReference>
<evidence type="ECO:0008006" key="3">
    <source>
        <dbReference type="Google" id="ProtNLM"/>
    </source>
</evidence>
<dbReference type="Proteomes" id="UP000503540">
    <property type="component" value="Chromosome"/>
</dbReference>
<evidence type="ECO:0000313" key="2">
    <source>
        <dbReference type="Proteomes" id="UP000503540"/>
    </source>
</evidence>
<accession>A0A6G9YLN3</accession>
<dbReference type="KEGG" id="nah:F5544_31350"/>
<gene>
    <name evidence="1" type="ORF">F5544_31350</name>
</gene>
<name>A0A6G9YLN3_9NOCA</name>
<organism evidence="1 2">
    <name type="scientific">Nocardia arthritidis</name>
    <dbReference type="NCBI Taxonomy" id="228602"/>
    <lineage>
        <taxon>Bacteria</taxon>
        <taxon>Bacillati</taxon>
        <taxon>Actinomycetota</taxon>
        <taxon>Actinomycetes</taxon>
        <taxon>Mycobacteriales</taxon>
        <taxon>Nocardiaceae</taxon>
        <taxon>Nocardia</taxon>
    </lineage>
</organism>